<evidence type="ECO:0000313" key="11">
    <source>
        <dbReference type="Proteomes" id="UP000427769"/>
    </source>
</evidence>
<dbReference type="RefSeq" id="WP_155303215.1">
    <property type="nucleotide sequence ID" value="NZ_AP021875.1"/>
</dbReference>
<dbReference type="KEGG" id="dwd:DSCW_15820"/>
<sequence length="153" mass="16482">MTQSACRIKAPAPGSNRGYVHVYTGDGKGKTTAALGLALRAAGSGLRVAITAFMKNGAGGEYTMLGQLDKQIRVEEYGSGCFVHGKPATGELNRARQGVRSVERLVESRQFDLVITGRYAHPDVIAAADLVTEMREVKHYYRKGVLARPGIDM</sequence>
<dbReference type="AlphaFoldDB" id="A0A5K7Z0E9"/>
<dbReference type="Pfam" id="PF02572">
    <property type="entry name" value="CobA_CobO_BtuR"/>
    <property type="match status" value="1"/>
</dbReference>
<evidence type="ECO:0000256" key="9">
    <source>
        <dbReference type="ARBA" id="ARBA00048692"/>
    </source>
</evidence>
<dbReference type="OrthoDB" id="9810309at2"/>
<comment type="similarity">
    <text evidence="2">Belongs to the Cob(I)alamin adenosyltransferase family.</text>
</comment>
<keyword evidence="11" id="KW-1185">Reference proteome</keyword>
<dbReference type="GO" id="GO:0008817">
    <property type="term" value="F:corrinoid adenosyltransferase activity"/>
    <property type="evidence" value="ECO:0007669"/>
    <property type="project" value="UniProtKB-EC"/>
</dbReference>
<dbReference type="PANTHER" id="PTHR46638">
    <property type="entry name" value="CORRINOID ADENOSYLTRANSFERASE"/>
    <property type="match status" value="1"/>
</dbReference>
<dbReference type="InterPro" id="IPR003724">
    <property type="entry name" value="CblAdoTrfase_CobA"/>
</dbReference>
<comment type="catalytic activity">
    <reaction evidence="8">
        <text>2 cob(II)yrinate a,c diamide + reduced [electron-transfer flavoprotein] + 2 ATP = 2 adenosylcob(III)yrinate a,c-diamide + 2 triphosphate + oxidized [electron-transfer flavoprotein] + 3 H(+)</text>
        <dbReference type="Rhea" id="RHEA:11528"/>
        <dbReference type="Rhea" id="RHEA-COMP:10685"/>
        <dbReference type="Rhea" id="RHEA-COMP:10686"/>
        <dbReference type="ChEBI" id="CHEBI:15378"/>
        <dbReference type="ChEBI" id="CHEBI:18036"/>
        <dbReference type="ChEBI" id="CHEBI:30616"/>
        <dbReference type="ChEBI" id="CHEBI:57692"/>
        <dbReference type="ChEBI" id="CHEBI:58307"/>
        <dbReference type="ChEBI" id="CHEBI:58503"/>
        <dbReference type="ChEBI" id="CHEBI:58537"/>
        <dbReference type="EC" id="2.5.1.17"/>
    </reaction>
</comment>
<evidence type="ECO:0000256" key="3">
    <source>
        <dbReference type="ARBA" id="ARBA00012454"/>
    </source>
</evidence>
<dbReference type="PIRSF" id="PIRSF015617">
    <property type="entry name" value="Adensltrnsf_CobA"/>
    <property type="match status" value="1"/>
</dbReference>
<comment type="catalytic activity">
    <reaction evidence="9">
        <text>2 cob(II)alamin + reduced [electron-transfer flavoprotein] + 2 ATP = 2 adenosylcob(III)alamin + 2 triphosphate + oxidized [electron-transfer flavoprotein] + 3 H(+)</text>
        <dbReference type="Rhea" id="RHEA:28671"/>
        <dbReference type="Rhea" id="RHEA-COMP:10685"/>
        <dbReference type="Rhea" id="RHEA-COMP:10686"/>
        <dbReference type="ChEBI" id="CHEBI:15378"/>
        <dbReference type="ChEBI" id="CHEBI:16304"/>
        <dbReference type="ChEBI" id="CHEBI:18036"/>
        <dbReference type="ChEBI" id="CHEBI:18408"/>
        <dbReference type="ChEBI" id="CHEBI:30616"/>
        <dbReference type="ChEBI" id="CHEBI:57692"/>
        <dbReference type="ChEBI" id="CHEBI:58307"/>
        <dbReference type="EC" id="2.5.1.17"/>
    </reaction>
</comment>
<dbReference type="GO" id="GO:0005524">
    <property type="term" value="F:ATP binding"/>
    <property type="evidence" value="ECO:0007669"/>
    <property type="project" value="InterPro"/>
</dbReference>
<dbReference type="SUPFAM" id="SSF52540">
    <property type="entry name" value="P-loop containing nucleoside triphosphate hydrolases"/>
    <property type="match status" value="1"/>
</dbReference>
<proteinExistence type="inferred from homology"/>
<dbReference type="UniPathway" id="UPA00148">
    <property type="reaction ID" value="UER00233"/>
</dbReference>
<comment type="pathway">
    <text evidence="1">Cofactor biosynthesis; adenosylcobalamin biosynthesis; adenosylcobalamin from cob(II)yrinate a,c-diamide: step 2/7.</text>
</comment>
<evidence type="ECO:0000256" key="1">
    <source>
        <dbReference type="ARBA" id="ARBA00005121"/>
    </source>
</evidence>
<dbReference type="PANTHER" id="PTHR46638:SF1">
    <property type="entry name" value="CORRINOID ADENOSYLTRANSFERASE"/>
    <property type="match status" value="1"/>
</dbReference>
<evidence type="ECO:0000256" key="7">
    <source>
        <dbReference type="ARBA" id="ARBA00033354"/>
    </source>
</evidence>
<dbReference type="EMBL" id="AP021875">
    <property type="protein sequence ID" value="BBO74165.1"/>
    <property type="molecule type" value="Genomic_DNA"/>
</dbReference>
<dbReference type="Gene3D" id="3.40.50.300">
    <property type="entry name" value="P-loop containing nucleotide triphosphate hydrolases"/>
    <property type="match status" value="2"/>
</dbReference>
<gene>
    <name evidence="10" type="ORF">DSCW_15820</name>
</gene>
<evidence type="ECO:0000256" key="4">
    <source>
        <dbReference type="ARBA" id="ARBA00024929"/>
    </source>
</evidence>
<protein>
    <recommendedName>
        <fullName evidence="3">corrinoid adenosyltransferase</fullName>
        <ecNumber evidence="3">2.5.1.17</ecNumber>
    </recommendedName>
    <alternativeName>
        <fullName evidence="5">Cob(II)alamin adenosyltransferase</fullName>
    </alternativeName>
    <alternativeName>
        <fullName evidence="7">Cob(II)yrinic acid a,c-diamide adenosyltransferase</fullName>
    </alternativeName>
    <alternativeName>
        <fullName evidence="6">Cobinamide/cobalamin adenosyltransferase</fullName>
    </alternativeName>
</protein>
<evidence type="ECO:0000313" key="10">
    <source>
        <dbReference type="EMBL" id="BBO74165.1"/>
    </source>
</evidence>
<evidence type="ECO:0000256" key="6">
    <source>
        <dbReference type="ARBA" id="ARBA00033334"/>
    </source>
</evidence>
<accession>A0A5K7Z0E9</accession>
<evidence type="ECO:0000256" key="5">
    <source>
        <dbReference type="ARBA" id="ARBA00031529"/>
    </source>
</evidence>
<organism evidence="10 11">
    <name type="scientific">Desulfosarcina widdelii</name>
    <dbReference type="NCBI Taxonomy" id="947919"/>
    <lineage>
        <taxon>Bacteria</taxon>
        <taxon>Pseudomonadati</taxon>
        <taxon>Thermodesulfobacteriota</taxon>
        <taxon>Desulfobacteria</taxon>
        <taxon>Desulfobacterales</taxon>
        <taxon>Desulfosarcinaceae</taxon>
        <taxon>Desulfosarcina</taxon>
    </lineage>
</organism>
<dbReference type="InterPro" id="IPR027417">
    <property type="entry name" value="P-loop_NTPase"/>
</dbReference>
<dbReference type="EC" id="2.5.1.17" evidence="3"/>
<dbReference type="Proteomes" id="UP000427769">
    <property type="component" value="Chromosome"/>
</dbReference>
<name>A0A5K7Z0E9_9BACT</name>
<reference evidence="10 11" key="1">
    <citation type="submission" date="2019-11" db="EMBL/GenBank/DDBJ databases">
        <title>Comparative genomics of hydrocarbon-degrading Desulfosarcina strains.</title>
        <authorList>
            <person name="Watanabe M."/>
            <person name="Kojima H."/>
            <person name="Fukui M."/>
        </authorList>
    </citation>
    <scope>NUCLEOTIDE SEQUENCE [LARGE SCALE GENOMIC DNA]</scope>
    <source>
        <strain evidence="10 11">PP31</strain>
    </source>
</reference>
<evidence type="ECO:0000256" key="8">
    <source>
        <dbReference type="ARBA" id="ARBA00048555"/>
    </source>
</evidence>
<comment type="function">
    <text evidence="4">Required for both de novo synthesis of the corrin ring for the assimilation of exogenous corrinoids. Participates in the adenosylation of a variety of incomplete and complete corrinoids.</text>
</comment>
<dbReference type="GO" id="GO:0009236">
    <property type="term" value="P:cobalamin biosynthetic process"/>
    <property type="evidence" value="ECO:0007669"/>
    <property type="project" value="UniProtKB-UniPathway"/>
</dbReference>
<keyword evidence="10" id="KW-0808">Transferase</keyword>
<evidence type="ECO:0000256" key="2">
    <source>
        <dbReference type="ARBA" id="ARBA00007487"/>
    </source>
</evidence>